<keyword evidence="4" id="KW-1185">Reference proteome</keyword>
<name>A0A7W6GZN9_9RHOB</name>
<reference evidence="3 4" key="1">
    <citation type="submission" date="2020-08" db="EMBL/GenBank/DDBJ databases">
        <title>Genomic Encyclopedia of Type Strains, Phase IV (KMG-IV): sequencing the most valuable type-strain genomes for metagenomic binning, comparative biology and taxonomic classification.</title>
        <authorList>
            <person name="Goeker M."/>
        </authorList>
    </citation>
    <scope>NUCLEOTIDE SEQUENCE [LARGE SCALE GENOMIC DNA]</scope>
    <source>
        <strain evidence="3 4">DSM 102234</strain>
    </source>
</reference>
<dbReference type="AlphaFoldDB" id="A0A7W6GZN9"/>
<dbReference type="Proteomes" id="UP000530268">
    <property type="component" value="Unassembled WGS sequence"/>
</dbReference>
<evidence type="ECO:0000256" key="1">
    <source>
        <dbReference type="SAM" id="Phobius"/>
    </source>
</evidence>
<sequence length="180" mass="19338">MSAVYKFTCPADYEVLLAGVKVPPPFAKVRGQTLGKLLRVLHCVLLALGGIGFGYGVSEILTGTPVLLHWATVVGICLVYIAIFGTILVTYPIIVRQLMATRINQGGVVLTIDESGVQSQAVHYSSLISWSGFEGVGVSKKAVLLWLGGNRVSVPFSAFDSPDQIEAFQADVNKWIEASR</sequence>
<feature type="transmembrane region" description="Helical" evidence="1">
    <location>
        <begin position="37"/>
        <end position="55"/>
    </location>
</feature>
<evidence type="ECO:0000313" key="4">
    <source>
        <dbReference type="Proteomes" id="UP000530268"/>
    </source>
</evidence>
<accession>A0A7W6GZN9</accession>
<feature type="domain" description="YcxB-like C-terminal" evidence="2">
    <location>
        <begin position="112"/>
        <end position="169"/>
    </location>
</feature>
<organism evidence="3 4">
    <name type="scientific">Sulfitobacter undariae</name>
    <dbReference type="NCBI Taxonomy" id="1563671"/>
    <lineage>
        <taxon>Bacteria</taxon>
        <taxon>Pseudomonadati</taxon>
        <taxon>Pseudomonadota</taxon>
        <taxon>Alphaproteobacteria</taxon>
        <taxon>Rhodobacterales</taxon>
        <taxon>Roseobacteraceae</taxon>
        <taxon>Sulfitobacter</taxon>
    </lineage>
</organism>
<keyword evidence="1" id="KW-0472">Membrane</keyword>
<comment type="caution">
    <text evidence="3">The sequence shown here is derived from an EMBL/GenBank/DDBJ whole genome shotgun (WGS) entry which is preliminary data.</text>
</comment>
<keyword evidence="1" id="KW-1133">Transmembrane helix</keyword>
<dbReference type="Pfam" id="PF14317">
    <property type="entry name" value="YcxB"/>
    <property type="match status" value="1"/>
</dbReference>
<proteinExistence type="predicted"/>
<keyword evidence="1" id="KW-0812">Transmembrane</keyword>
<evidence type="ECO:0000259" key="2">
    <source>
        <dbReference type="Pfam" id="PF14317"/>
    </source>
</evidence>
<dbReference type="RefSeq" id="WP_184563090.1">
    <property type="nucleotide sequence ID" value="NZ_JACIEI010000002.1"/>
</dbReference>
<feature type="transmembrane region" description="Helical" evidence="1">
    <location>
        <begin position="67"/>
        <end position="94"/>
    </location>
</feature>
<protein>
    <recommendedName>
        <fullName evidence="2">YcxB-like C-terminal domain-containing protein</fullName>
    </recommendedName>
</protein>
<dbReference type="InterPro" id="IPR025588">
    <property type="entry name" value="YcxB-like_C"/>
</dbReference>
<gene>
    <name evidence="3" type="ORF">GGR95_000840</name>
</gene>
<dbReference type="EMBL" id="JACIEI010000002">
    <property type="protein sequence ID" value="MBB3993212.1"/>
    <property type="molecule type" value="Genomic_DNA"/>
</dbReference>
<evidence type="ECO:0000313" key="3">
    <source>
        <dbReference type="EMBL" id="MBB3993212.1"/>
    </source>
</evidence>